<dbReference type="AlphaFoldDB" id="A0A433TNA9"/>
<name>A0A433TNA9_ELYCH</name>
<dbReference type="InterPro" id="IPR020635">
    <property type="entry name" value="Tyr_kinase_cat_dom"/>
</dbReference>
<keyword evidence="5" id="KW-0472">Membrane</keyword>
<dbReference type="Pfam" id="PF07714">
    <property type="entry name" value="PK_Tyr_Ser-Thr"/>
    <property type="match status" value="1"/>
</dbReference>
<gene>
    <name evidence="7" type="ORF">EGW08_009216</name>
</gene>
<keyword evidence="8" id="KW-1185">Reference proteome</keyword>
<protein>
    <recommendedName>
        <fullName evidence="6">Protein kinase domain-containing protein</fullName>
    </recommendedName>
</protein>
<keyword evidence="5" id="KW-0812">Transmembrane</keyword>
<accession>A0A433TNA9</accession>
<dbReference type="STRING" id="188477.A0A433TNA9"/>
<keyword evidence="3" id="KW-0547">Nucleotide-binding</keyword>
<dbReference type="CDD" id="cd00192">
    <property type="entry name" value="PTKc"/>
    <property type="match status" value="1"/>
</dbReference>
<sequence length="986" mass="110138">LITYICLITTTIQCWNLCEKLTSHSILVKSGCRRKMECKSGCQTACDFVLTKPKAPPLQSQWDFLKKVRVLPSPNEMVIEWFPPERKDLLTSSSDLSGSAAWPDSESDAGPIVYVLATRNANKDRDGWRVVAQLASTKIRIEMQALPFVPQFSLMAVTESGVIAYTTFKTESLVRGSFDDPSGPEFRKLRLSPEPSWYLDPSDSQSVFSDEDASVFGRVNASLSLFTEASTDTDGLGEVLHTGRQHATVKFKGPSWLAPDVEQFYSVRWLFIDCQGVYDGVPECNLPRDDHGATVNALVDEEATYVIKDLNFNSIYQLVIYLKEDIRVYAKIVFKTSRCEKPDALKLHYCLDAVPTEKRSKVPIKLADQAGYEPEILRLSVNISSMSLRPGTDVVLVNVTWAPVLNQSASYNVTTFTEEEGTHIALLTTSHPYIVLTLRQNTHYRVQVATDVAPINDATLDSIHIFDVLEFNTSEVNLEMYRIPQPFRSKSNQEIEEVDGIIIGVICSLVVVVLILITVFLYKKRNSFKGIIDTKATVAKSNSYKSNVGGKSDYSNQLVVFSDEWEIDPALLKFSTQLGQGAFGKVVTGYYQDQRVAIKLVREGAPVSYKEDLVAEINLMKRIGNHPNIVGLIGACTLNEPIALVMEYVPYGNLHNFLKKCRMEGDLRKRSDGPSEITYTVIQDCGGLESGTVTPADMLSFARQVAMAMEYMTEKKYVHRDLAARNVLIDHGKVVKVCDFGLSRDVFHDNHYKKLTNGKLPLKWMAIESLRDRIFTTQSDVWSFGIVLWEIVTMGASPYPNVALADLYYVLSSGYRMDKPSNCSQQLYDIMRSCWVEEPQDRPDFTQLRLMLEDLLTEDRDYLVLEDIDVPISNSDNSSSPSQPGSLGTESLSASPPTLFQSFHKPTRSLSSSSSTSSTSSLTPLSTSSLARLDTSIKPGIGPNTTKYVKKAAPKRDHMRINVCTHQNSTDRLFRQSESDSSPSSC</sequence>
<dbReference type="GO" id="GO:0005524">
    <property type="term" value="F:ATP binding"/>
    <property type="evidence" value="ECO:0007669"/>
    <property type="project" value="UniProtKB-UniRule"/>
</dbReference>
<feature type="compositionally biased region" description="Low complexity" evidence="4">
    <location>
        <begin position="873"/>
        <end position="882"/>
    </location>
</feature>
<comment type="catalytic activity">
    <reaction evidence="2">
        <text>L-tyrosyl-[protein] + ATP = O-phospho-L-tyrosyl-[protein] + ADP + H(+)</text>
        <dbReference type="Rhea" id="RHEA:10596"/>
        <dbReference type="Rhea" id="RHEA-COMP:10136"/>
        <dbReference type="Rhea" id="RHEA-COMP:20101"/>
        <dbReference type="ChEBI" id="CHEBI:15378"/>
        <dbReference type="ChEBI" id="CHEBI:30616"/>
        <dbReference type="ChEBI" id="CHEBI:46858"/>
        <dbReference type="ChEBI" id="CHEBI:61978"/>
        <dbReference type="ChEBI" id="CHEBI:456216"/>
        <dbReference type="EC" id="2.7.10.1"/>
    </reaction>
</comment>
<evidence type="ECO:0000256" key="2">
    <source>
        <dbReference type="ARBA" id="ARBA00051243"/>
    </source>
</evidence>
<keyword evidence="5" id="KW-1133">Transmembrane helix</keyword>
<feature type="non-terminal residue" evidence="7">
    <location>
        <position position="1"/>
    </location>
</feature>
<feature type="transmembrane region" description="Helical" evidence="5">
    <location>
        <begin position="500"/>
        <end position="522"/>
    </location>
</feature>
<evidence type="ECO:0000256" key="4">
    <source>
        <dbReference type="SAM" id="MobiDB-lite"/>
    </source>
</evidence>
<dbReference type="GO" id="GO:0005886">
    <property type="term" value="C:plasma membrane"/>
    <property type="evidence" value="ECO:0007669"/>
    <property type="project" value="TreeGrafter"/>
</dbReference>
<evidence type="ECO:0000256" key="5">
    <source>
        <dbReference type="SAM" id="Phobius"/>
    </source>
</evidence>
<comment type="subcellular location">
    <subcellularLocation>
        <location evidence="1">Membrane</location>
        <topology evidence="1">Single-pass membrane protein</topology>
    </subcellularLocation>
</comment>
<dbReference type="GO" id="GO:0004714">
    <property type="term" value="F:transmembrane receptor protein tyrosine kinase activity"/>
    <property type="evidence" value="ECO:0007669"/>
    <property type="project" value="UniProtKB-EC"/>
</dbReference>
<reference evidence="7 8" key="1">
    <citation type="submission" date="2019-01" db="EMBL/GenBank/DDBJ databases">
        <title>A draft genome assembly of the solar-powered sea slug Elysia chlorotica.</title>
        <authorList>
            <person name="Cai H."/>
            <person name="Li Q."/>
            <person name="Fang X."/>
            <person name="Li J."/>
            <person name="Curtis N.E."/>
            <person name="Altenburger A."/>
            <person name="Shibata T."/>
            <person name="Feng M."/>
            <person name="Maeda T."/>
            <person name="Schwartz J.A."/>
            <person name="Shigenobu S."/>
            <person name="Lundholm N."/>
            <person name="Nishiyama T."/>
            <person name="Yang H."/>
            <person name="Hasebe M."/>
            <person name="Li S."/>
            <person name="Pierce S.K."/>
            <person name="Wang J."/>
        </authorList>
    </citation>
    <scope>NUCLEOTIDE SEQUENCE [LARGE SCALE GENOMIC DNA]</scope>
    <source>
        <strain evidence="7">EC2010</strain>
        <tissue evidence="7">Whole organism of an adult</tissue>
    </source>
</reference>
<feature type="compositionally biased region" description="Polar residues" evidence="4">
    <location>
        <begin position="883"/>
        <end position="901"/>
    </location>
</feature>
<dbReference type="Gene3D" id="3.30.200.20">
    <property type="entry name" value="Phosphorylase Kinase, domain 1"/>
    <property type="match status" value="1"/>
</dbReference>
<comment type="caution">
    <text evidence="7">The sequence shown here is derived from an EMBL/GenBank/DDBJ whole genome shotgun (WGS) entry which is preliminary data.</text>
</comment>
<dbReference type="InterPro" id="IPR011009">
    <property type="entry name" value="Kinase-like_dom_sf"/>
</dbReference>
<dbReference type="Gene3D" id="1.10.510.10">
    <property type="entry name" value="Transferase(Phosphotransferase) domain 1"/>
    <property type="match status" value="1"/>
</dbReference>
<dbReference type="EMBL" id="RQTK01000261">
    <property type="protein sequence ID" value="RUS83028.1"/>
    <property type="molecule type" value="Genomic_DNA"/>
</dbReference>
<feature type="binding site" evidence="3">
    <location>
        <position position="599"/>
    </location>
    <ligand>
        <name>ATP</name>
        <dbReference type="ChEBI" id="CHEBI:30616"/>
    </ligand>
</feature>
<feature type="compositionally biased region" description="Low complexity" evidence="4">
    <location>
        <begin position="909"/>
        <end position="930"/>
    </location>
</feature>
<feature type="domain" description="Protein kinase" evidence="6">
    <location>
        <begin position="572"/>
        <end position="863"/>
    </location>
</feature>
<dbReference type="PANTHER" id="PTHR24416">
    <property type="entry name" value="TYROSINE-PROTEIN KINASE RECEPTOR"/>
    <property type="match status" value="1"/>
</dbReference>
<dbReference type="InterPro" id="IPR017441">
    <property type="entry name" value="Protein_kinase_ATP_BS"/>
</dbReference>
<dbReference type="SUPFAM" id="SSF56112">
    <property type="entry name" value="Protein kinase-like (PK-like)"/>
    <property type="match status" value="1"/>
</dbReference>
<proteinExistence type="predicted"/>
<dbReference type="GO" id="GO:0007169">
    <property type="term" value="P:cell surface receptor protein tyrosine kinase signaling pathway"/>
    <property type="evidence" value="ECO:0007669"/>
    <property type="project" value="TreeGrafter"/>
</dbReference>
<feature type="region of interest" description="Disordered" evidence="4">
    <location>
        <begin position="873"/>
        <end position="986"/>
    </location>
</feature>
<dbReference type="PRINTS" id="PR00109">
    <property type="entry name" value="TYRKINASE"/>
</dbReference>
<keyword evidence="3" id="KW-0067">ATP-binding</keyword>
<evidence type="ECO:0000313" key="8">
    <source>
        <dbReference type="Proteomes" id="UP000271974"/>
    </source>
</evidence>
<dbReference type="PROSITE" id="PS00109">
    <property type="entry name" value="PROTEIN_KINASE_TYR"/>
    <property type="match status" value="1"/>
</dbReference>
<dbReference type="GO" id="GO:0043235">
    <property type="term" value="C:receptor complex"/>
    <property type="evidence" value="ECO:0007669"/>
    <property type="project" value="TreeGrafter"/>
</dbReference>
<dbReference type="PROSITE" id="PS50011">
    <property type="entry name" value="PROTEIN_KINASE_DOM"/>
    <property type="match status" value="1"/>
</dbReference>
<evidence type="ECO:0000259" key="6">
    <source>
        <dbReference type="PROSITE" id="PS50011"/>
    </source>
</evidence>
<dbReference type="FunFam" id="1.10.510.10:FF:000462">
    <property type="entry name" value="Receptor tyrosine kinase"/>
    <property type="match status" value="1"/>
</dbReference>
<dbReference type="Proteomes" id="UP000271974">
    <property type="component" value="Unassembled WGS sequence"/>
</dbReference>
<dbReference type="PANTHER" id="PTHR24416:SF620">
    <property type="entry name" value="TYROSINE-PROTEIN KINASE RECEPTOR TORSO"/>
    <property type="match status" value="1"/>
</dbReference>
<dbReference type="InterPro" id="IPR008266">
    <property type="entry name" value="Tyr_kinase_AS"/>
</dbReference>
<dbReference type="InterPro" id="IPR001245">
    <property type="entry name" value="Ser-Thr/Tyr_kinase_cat_dom"/>
</dbReference>
<dbReference type="InterPro" id="IPR050122">
    <property type="entry name" value="RTK"/>
</dbReference>
<organism evidence="7 8">
    <name type="scientific">Elysia chlorotica</name>
    <name type="common">Eastern emerald elysia</name>
    <name type="synonym">Sea slug</name>
    <dbReference type="NCBI Taxonomy" id="188477"/>
    <lineage>
        <taxon>Eukaryota</taxon>
        <taxon>Metazoa</taxon>
        <taxon>Spiralia</taxon>
        <taxon>Lophotrochozoa</taxon>
        <taxon>Mollusca</taxon>
        <taxon>Gastropoda</taxon>
        <taxon>Heterobranchia</taxon>
        <taxon>Euthyneura</taxon>
        <taxon>Panpulmonata</taxon>
        <taxon>Sacoglossa</taxon>
        <taxon>Placobranchoidea</taxon>
        <taxon>Plakobranchidae</taxon>
        <taxon>Elysia</taxon>
    </lineage>
</organism>
<dbReference type="InterPro" id="IPR000719">
    <property type="entry name" value="Prot_kinase_dom"/>
</dbReference>
<evidence type="ECO:0000313" key="7">
    <source>
        <dbReference type="EMBL" id="RUS83028.1"/>
    </source>
</evidence>
<evidence type="ECO:0000256" key="1">
    <source>
        <dbReference type="ARBA" id="ARBA00004167"/>
    </source>
</evidence>
<dbReference type="OrthoDB" id="3256376at2759"/>
<dbReference type="PROSITE" id="PS00107">
    <property type="entry name" value="PROTEIN_KINASE_ATP"/>
    <property type="match status" value="1"/>
</dbReference>
<dbReference type="SMART" id="SM00219">
    <property type="entry name" value="TyrKc"/>
    <property type="match status" value="1"/>
</dbReference>
<evidence type="ECO:0000256" key="3">
    <source>
        <dbReference type="PROSITE-ProRule" id="PRU10141"/>
    </source>
</evidence>